<dbReference type="GO" id="GO:0016020">
    <property type="term" value="C:membrane"/>
    <property type="evidence" value="ECO:0007669"/>
    <property type="project" value="UniProtKB-SubCell"/>
</dbReference>
<dbReference type="Proteomes" id="UP001633002">
    <property type="component" value="Unassembled WGS sequence"/>
</dbReference>
<evidence type="ECO:0000259" key="2">
    <source>
        <dbReference type="Pfam" id="PF12819"/>
    </source>
</evidence>
<gene>
    <name evidence="3" type="ORF">R1sor_025600</name>
</gene>
<dbReference type="InterPro" id="IPR024788">
    <property type="entry name" value="Malectin-like_Carb-bd_dom"/>
</dbReference>
<evidence type="ECO:0000256" key="1">
    <source>
        <dbReference type="ARBA" id="ARBA00004167"/>
    </source>
</evidence>
<evidence type="ECO:0000313" key="3">
    <source>
        <dbReference type="EMBL" id="KAL3675652.1"/>
    </source>
</evidence>
<proteinExistence type="predicted"/>
<evidence type="ECO:0000313" key="4">
    <source>
        <dbReference type="Proteomes" id="UP001633002"/>
    </source>
</evidence>
<sequence>MALLLHCGPECRATKVHNPVTEYCMILMSILVLTSLYAAGICNGIPLEPFGYVSIDCGGVGGYNDSVTGLAWIGENDYLESYDVLISANLTSSMNLTQGSNSTFRDNVKQLETARIFNFPSIQTKYCYKFNLSLSNKNSRVYLVRAMFPPIVSSSDIFFMVVDNSARAVYPAVDYEPMIRELLATASDDSMNVCLMPIKEKLNIVK</sequence>
<reference evidence="3 4" key="1">
    <citation type="submission" date="2024-09" db="EMBL/GenBank/DDBJ databases">
        <title>Chromosome-scale assembly of Riccia sorocarpa.</title>
        <authorList>
            <person name="Paukszto L."/>
        </authorList>
    </citation>
    <scope>NUCLEOTIDE SEQUENCE [LARGE SCALE GENOMIC DNA]</scope>
    <source>
        <strain evidence="3">LP-2024</strain>
        <tissue evidence="3">Aerial parts of the thallus</tissue>
    </source>
</reference>
<name>A0ABD3GBU3_9MARC</name>
<accession>A0ABD3GBU3</accession>
<organism evidence="3 4">
    <name type="scientific">Riccia sorocarpa</name>
    <dbReference type="NCBI Taxonomy" id="122646"/>
    <lineage>
        <taxon>Eukaryota</taxon>
        <taxon>Viridiplantae</taxon>
        <taxon>Streptophyta</taxon>
        <taxon>Embryophyta</taxon>
        <taxon>Marchantiophyta</taxon>
        <taxon>Marchantiopsida</taxon>
        <taxon>Marchantiidae</taxon>
        <taxon>Marchantiales</taxon>
        <taxon>Ricciaceae</taxon>
        <taxon>Riccia</taxon>
    </lineage>
</organism>
<protein>
    <recommendedName>
        <fullName evidence="2">Malectin-like domain-containing protein</fullName>
    </recommendedName>
</protein>
<dbReference type="AlphaFoldDB" id="A0ABD3GBU3"/>
<comment type="subcellular location">
    <subcellularLocation>
        <location evidence="1">Membrane</location>
        <topology evidence="1">Single-pass membrane protein</topology>
    </subcellularLocation>
</comment>
<comment type="caution">
    <text evidence="3">The sequence shown here is derived from an EMBL/GenBank/DDBJ whole genome shotgun (WGS) entry which is preliminary data.</text>
</comment>
<feature type="domain" description="Malectin-like" evidence="2">
    <location>
        <begin position="55"/>
        <end position="200"/>
    </location>
</feature>
<keyword evidence="4" id="KW-1185">Reference proteome</keyword>
<dbReference type="Pfam" id="PF12819">
    <property type="entry name" value="Malectin_like"/>
    <property type="match status" value="1"/>
</dbReference>
<dbReference type="EMBL" id="JBJQOH010000008">
    <property type="protein sequence ID" value="KAL3675652.1"/>
    <property type="molecule type" value="Genomic_DNA"/>
</dbReference>